<sequence>MLPLLTLGLAVVGTLIFWSAVQNWLADLLQRAKARFGALAETLLSALVFIDRLVVNGRRIIALTARAIFSGPEAEAPLSVEEMREIAPESLPAEIRARLERGETLEYELALSNMRLVEKPKPNVTYRVVVRRADET</sequence>
<dbReference type="Proteomes" id="UP000229681">
    <property type="component" value="Unassembled WGS sequence"/>
</dbReference>
<reference evidence="1 2" key="1">
    <citation type="submission" date="2017-11" db="EMBL/GenBank/DDBJ databases">
        <title>Evolution of Phototrophy in the Chloroflexi Phylum Driven by Horizontal Gene Transfer.</title>
        <authorList>
            <person name="Ward L.M."/>
            <person name="Hemp J."/>
            <person name="Shih P.M."/>
            <person name="Mcglynn S.E."/>
            <person name="Fischer W."/>
        </authorList>
    </citation>
    <scope>NUCLEOTIDE SEQUENCE [LARGE SCALE GENOMIC DNA]</scope>
    <source>
        <strain evidence="1">JP3_13</strain>
    </source>
</reference>
<accession>A0A2M8PEY8</accession>
<proteinExistence type="predicted"/>
<protein>
    <submittedName>
        <fullName evidence="1">Uncharacterized protein</fullName>
    </submittedName>
</protein>
<evidence type="ECO:0000313" key="2">
    <source>
        <dbReference type="Proteomes" id="UP000229681"/>
    </source>
</evidence>
<evidence type="ECO:0000313" key="1">
    <source>
        <dbReference type="EMBL" id="PJF36116.1"/>
    </source>
</evidence>
<dbReference type="EMBL" id="PGTM01000079">
    <property type="protein sequence ID" value="PJF36116.1"/>
    <property type="molecule type" value="Genomic_DNA"/>
</dbReference>
<dbReference type="AlphaFoldDB" id="A0A2M8PEY8"/>
<name>A0A2M8PEY8_9CHLR</name>
<gene>
    <name evidence="1" type="ORF">CUN49_07130</name>
</gene>
<organism evidence="1 2">
    <name type="scientific">Candidatus Thermofonsia Clade 1 bacterium</name>
    <dbReference type="NCBI Taxonomy" id="2364210"/>
    <lineage>
        <taxon>Bacteria</taxon>
        <taxon>Bacillati</taxon>
        <taxon>Chloroflexota</taxon>
        <taxon>Candidatus Thermofontia</taxon>
        <taxon>Candidatus Thermofonsia Clade 1</taxon>
    </lineage>
</organism>
<comment type="caution">
    <text evidence="1">The sequence shown here is derived from an EMBL/GenBank/DDBJ whole genome shotgun (WGS) entry which is preliminary data.</text>
</comment>